<name>A0A640MJH1_BACAN</name>
<protein>
    <submittedName>
        <fullName evidence="3">Replication initiation protein</fullName>
    </submittedName>
</protein>
<dbReference type="Pfam" id="PF00910">
    <property type="entry name" value="RNA_helicase"/>
    <property type="match status" value="1"/>
</dbReference>
<dbReference type="Pfam" id="PF01719">
    <property type="entry name" value="Rep_OBD"/>
    <property type="match status" value="1"/>
</dbReference>
<organism evidence="3">
    <name type="scientific">Bacillus anthracis</name>
    <name type="common">anthrax bacterium</name>
    <dbReference type="NCBI Taxonomy" id="1392"/>
    <lineage>
        <taxon>Bacteria</taxon>
        <taxon>Bacillati</taxon>
        <taxon>Bacillota</taxon>
        <taxon>Bacilli</taxon>
        <taxon>Bacillales</taxon>
        <taxon>Bacillaceae</taxon>
        <taxon>Bacillus</taxon>
        <taxon>Bacillus cereus group</taxon>
    </lineage>
</organism>
<dbReference type="GO" id="GO:0003723">
    <property type="term" value="F:RNA binding"/>
    <property type="evidence" value="ECO:0007669"/>
    <property type="project" value="InterPro"/>
</dbReference>
<evidence type="ECO:0000259" key="1">
    <source>
        <dbReference type="Pfam" id="PF00910"/>
    </source>
</evidence>
<dbReference type="InterPro" id="IPR000605">
    <property type="entry name" value="Helicase_SF3_ssDNA/RNA_vir"/>
</dbReference>
<dbReference type="InterPro" id="IPR027417">
    <property type="entry name" value="P-loop_NTPase"/>
</dbReference>
<dbReference type="InterPro" id="IPR002631">
    <property type="entry name" value="Plasmid_rep_OBD"/>
</dbReference>
<dbReference type="Gene3D" id="3.40.1310.30">
    <property type="match status" value="1"/>
</dbReference>
<feature type="domain" description="Plasmid replication protein origin binding" evidence="2">
    <location>
        <begin position="35"/>
        <end position="128"/>
    </location>
</feature>
<dbReference type="GO" id="GO:0003724">
    <property type="term" value="F:RNA helicase activity"/>
    <property type="evidence" value="ECO:0007669"/>
    <property type="project" value="InterPro"/>
</dbReference>
<feature type="domain" description="Helicase superfamily 3 single-stranded DNA/RNA virus" evidence="1">
    <location>
        <begin position="210"/>
        <end position="272"/>
    </location>
</feature>
<evidence type="ECO:0000313" key="3">
    <source>
        <dbReference type="EMBL" id="GEU14204.1"/>
    </source>
</evidence>
<comment type="caution">
    <text evidence="3">The sequence shown here is derived from an EMBL/GenBank/DDBJ whole genome shotgun (WGS) entry which is preliminary data.</text>
</comment>
<evidence type="ECO:0000259" key="2">
    <source>
        <dbReference type="Pfam" id="PF01719"/>
    </source>
</evidence>
<proteinExistence type="predicted"/>
<dbReference type="GO" id="GO:0006260">
    <property type="term" value="P:DNA replication"/>
    <property type="evidence" value="ECO:0007669"/>
    <property type="project" value="InterPro"/>
</dbReference>
<dbReference type="EMBL" id="BLEY01000027">
    <property type="protein sequence ID" value="GEU14204.1"/>
    <property type="molecule type" value="Genomic_DNA"/>
</dbReference>
<accession>A0A640MJH1</accession>
<gene>
    <name evidence="3" type="primary">repB_2</name>
    <name evidence="3" type="ORF">QuyetLC_26780</name>
</gene>
<sequence length="396" mass="47209">MTKKFRNFMYENQIEYMENRNIPIEIDKLSKYVKETLNPVEYAIILHDKDESSITENKLVAPHYHIALKFENPRKVNNVAKVFNDSPQNFEIWLNRPNNMYSYLIHKTNQAKEKFQYDIDDVVANFDFKERIDKITKSIKRNRKEEIQHLIDSFGNGKVTLNQLMNELSPTEYARNEHQITIVKKLLANQRFEEFKLRMENEQKKIEVFYLFGDTGTGKTRFAKSRYKENRYITGSNRDLFANYDGESILILDELRPNSISYNELLKLTDPFNFENVAGSRYFDKKIVAEKIIITSPFSPNDFYRALKSDKSHPTVFNDVDKKEQFFRRINVYKFNYDYIIPMLWNDDKKVYQELLHLKIENHWSESIIFKTENDIEKATRVLFEIASPQLNDKGV</sequence>
<reference evidence="3" key="1">
    <citation type="submission" date="2019-12" db="EMBL/GenBank/DDBJ databases">
        <title>Epidemiological and comparative genomic analysis of Bacillus anthracis isolated from northern Vietnam.</title>
        <authorList>
            <person name="Hoang T.T.H."/>
            <person name="Dang D.A."/>
            <person name="Pham M.H."/>
            <person name="Luong M.H."/>
            <person name="Tran N.D."/>
            <person name="Nguyen T.H."/>
            <person name="Nguyen T.T."/>
            <person name="Inoue S."/>
            <person name="Morikawa S."/>
            <person name="Okutani A."/>
        </authorList>
    </citation>
    <scope>NUCLEOTIDE SEQUENCE</scope>
    <source>
        <strain evidence="3">QuyetLC</strain>
    </source>
</reference>
<dbReference type="GO" id="GO:0005727">
    <property type="term" value="C:extrachromosomal circular DNA"/>
    <property type="evidence" value="ECO:0007669"/>
    <property type="project" value="InterPro"/>
</dbReference>
<dbReference type="GO" id="GO:0003677">
    <property type="term" value="F:DNA binding"/>
    <property type="evidence" value="ECO:0007669"/>
    <property type="project" value="InterPro"/>
</dbReference>
<dbReference type="SUPFAM" id="SSF52540">
    <property type="entry name" value="P-loop containing nucleoside triphosphate hydrolases"/>
    <property type="match status" value="1"/>
</dbReference>
<dbReference type="GO" id="GO:0003916">
    <property type="term" value="F:DNA topoisomerase activity"/>
    <property type="evidence" value="ECO:0007669"/>
    <property type="project" value="InterPro"/>
</dbReference>
<reference evidence="3" key="2">
    <citation type="submission" date="2019-12" db="EMBL/GenBank/DDBJ databases">
        <authorList>
            <person name="Hoang T.H.H."/>
            <person name="Okutani A."/>
        </authorList>
    </citation>
    <scope>NUCLEOTIDE SEQUENCE</scope>
    <source>
        <strain evidence="3">QuyetLC</strain>
    </source>
</reference>
<dbReference type="AlphaFoldDB" id="A0A640MJH1"/>